<gene>
    <name evidence="4" type="primary">LOC109487471</name>
</gene>
<sequence>MSAKSKEEAFSGAANDRDPDFLSTINALYNGNNPTSGSSSLPQDEMQSRGTLEEPVSHIDTANQHMDSEVRPQDTALSAQDKITPDTYEQQAQDENSFLDDMEPYAVTYMETNLMYSEASSGVPGPVPSPKTVSGMSGDPFVESPGNTPVENRPSEVTRVTADNNDPLNAENRRKTNADDAHKHRHSPDNLLANPMYVPNAGQRETNGSCTFWRVFCLVAAVVLVGATIAAVLAVQLNTQDHSIQTLSPD</sequence>
<keyword evidence="2" id="KW-0472">Membrane</keyword>
<dbReference type="Proteomes" id="UP000515135">
    <property type="component" value="Unplaced"/>
</dbReference>
<evidence type="ECO:0000313" key="3">
    <source>
        <dbReference type="Proteomes" id="UP000515135"/>
    </source>
</evidence>
<organism evidence="3 4">
    <name type="scientific">Branchiostoma belcheri</name>
    <name type="common">Amphioxus</name>
    <dbReference type="NCBI Taxonomy" id="7741"/>
    <lineage>
        <taxon>Eukaryota</taxon>
        <taxon>Metazoa</taxon>
        <taxon>Chordata</taxon>
        <taxon>Cephalochordata</taxon>
        <taxon>Leptocardii</taxon>
        <taxon>Amphioxiformes</taxon>
        <taxon>Branchiostomatidae</taxon>
        <taxon>Branchiostoma</taxon>
    </lineage>
</organism>
<feature type="transmembrane region" description="Helical" evidence="2">
    <location>
        <begin position="212"/>
        <end position="235"/>
    </location>
</feature>
<dbReference type="AlphaFoldDB" id="A0A6P5A126"/>
<feature type="compositionally biased region" description="Basic and acidic residues" evidence="1">
    <location>
        <begin position="171"/>
        <end position="182"/>
    </location>
</feature>
<keyword evidence="3" id="KW-1185">Reference proteome</keyword>
<feature type="compositionally biased region" description="Basic and acidic residues" evidence="1">
    <location>
        <begin position="1"/>
        <end position="20"/>
    </location>
</feature>
<evidence type="ECO:0000256" key="1">
    <source>
        <dbReference type="SAM" id="MobiDB-lite"/>
    </source>
</evidence>
<name>A0A6P5A126_BRABE</name>
<feature type="compositionally biased region" description="Polar residues" evidence="1">
    <location>
        <begin position="23"/>
        <end position="42"/>
    </location>
</feature>
<evidence type="ECO:0000313" key="4">
    <source>
        <dbReference type="RefSeq" id="XP_019647020.1"/>
    </source>
</evidence>
<reference evidence="4" key="1">
    <citation type="submission" date="2025-08" db="UniProtKB">
        <authorList>
            <consortium name="RefSeq"/>
        </authorList>
    </citation>
    <scope>IDENTIFICATION</scope>
    <source>
        <tissue evidence="4">Gonad</tissue>
    </source>
</reference>
<keyword evidence="2" id="KW-1133">Transmembrane helix</keyword>
<keyword evidence="2" id="KW-0812">Transmembrane</keyword>
<feature type="region of interest" description="Disordered" evidence="1">
    <location>
        <begin position="120"/>
        <end position="195"/>
    </location>
</feature>
<dbReference type="KEGG" id="bbel:109487471"/>
<evidence type="ECO:0000256" key="2">
    <source>
        <dbReference type="SAM" id="Phobius"/>
    </source>
</evidence>
<feature type="compositionally biased region" description="Low complexity" evidence="1">
    <location>
        <begin position="120"/>
        <end position="135"/>
    </location>
</feature>
<dbReference type="RefSeq" id="XP_019647020.1">
    <property type="nucleotide sequence ID" value="XM_019791461.1"/>
</dbReference>
<dbReference type="GeneID" id="109487471"/>
<accession>A0A6P5A126</accession>
<feature type="region of interest" description="Disordered" evidence="1">
    <location>
        <begin position="1"/>
        <end position="54"/>
    </location>
</feature>
<feature type="region of interest" description="Disordered" evidence="1">
    <location>
        <begin position="60"/>
        <end position="79"/>
    </location>
</feature>
<proteinExistence type="predicted"/>
<protein>
    <submittedName>
        <fullName evidence="4">Uncharacterized protein LOC109487471</fullName>
    </submittedName>
</protein>